<evidence type="ECO:0008006" key="3">
    <source>
        <dbReference type="Google" id="ProtNLM"/>
    </source>
</evidence>
<dbReference type="SUPFAM" id="SSF48371">
    <property type="entry name" value="ARM repeat"/>
    <property type="match status" value="1"/>
</dbReference>
<dbReference type="Proteomes" id="UP001321486">
    <property type="component" value="Chromosome"/>
</dbReference>
<evidence type="ECO:0000313" key="1">
    <source>
        <dbReference type="EMBL" id="BDZ48591.1"/>
    </source>
</evidence>
<name>A0ABN6XUU2_9MICO</name>
<sequence>MPFADELIGTHTVLALIRAIQVAAPDRDLPILRAVADSLPGLALRERSDLMRDALLADLDMPYPDFAAVIRRAAAGDAHFSGWLIWPVTSAIAARAVEDGTGEAFDDALALLASLTARLSSEFAIRTLLRHDLDHALDIIGTRWVVSDDVDIRRLASEGTRPYLPWATRVPGILRDPASTIPILDALYRDDSEYVRRSVANHLNDISRDHADLVVTTARAWLDNPDANTTRLVGRALRTLIKRGDAGALDLLGFHQATVEVNDFRLDRETVAIGDSVAFTATVTNTGLEESRLSIDYIVHHRKANGLTTGKTFKLAVRSLQPGKA</sequence>
<dbReference type="InterPro" id="IPR016024">
    <property type="entry name" value="ARM-type_fold"/>
</dbReference>
<dbReference type="EMBL" id="AP027732">
    <property type="protein sequence ID" value="BDZ48591.1"/>
    <property type="molecule type" value="Genomic_DNA"/>
</dbReference>
<organism evidence="1 2">
    <name type="scientific">Frondihabitans sucicola</name>
    <dbReference type="NCBI Taxonomy" id="1268041"/>
    <lineage>
        <taxon>Bacteria</taxon>
        <taxon>Bacillati</taxon>
        <taxon>Actinomycetota</taxon>
        <taxon>Actinomycetes</taxon>
        <taxon>Micrococcales</taxon>
        <taxon>Microbacteriaceae</taxon>
        <taxon>Frondihabitans</taxon>
    </lineage>
</organism>
<dbReference type="RefSeq" id="WP_286345553.1">
    <property type="nucleotide sequence ID" value="NZ_AP027732.1"/>
</dbReference>
<proteinExistence type="predicted"/>
<protein>
    <recommendedName>
        <fullName evidence="3">DNA alkylation repair protein</fullName>
    </recommendedName>
</protein>
<accession>A0ABN6XUU2</accession>
<gene>
    <name evidence="1" type="ORF">GCM10025867_08320</name>
</gene>
<keyword evidence="2" id="KW-1185">Reference proteome</keyword>
<reference evidence="2" key="1">
    <citation type="journal article" date="2019" name="Int. J. Syst. Evol. Microbiol.">
        <title>The Global Catalogue of Microorganisms (GCM) 10K type strain sequencing project: providing services to taxonomists for standard genome sequencing and annotation.</title>
        <authorList>
            <consortium name="The Broad Institute Genomics Platform"/>
            <consortium name="The Broad Institute Genome Sequencing Center for Infectious Disease"/>
            <person name="Wu L."/>
            <person name="Ma J."/>
        </authorList>
    </citation>
    <scope>NUCLEOTIDE SEQUENCE [LARGE SCALE GENOMIC DNA]</scope>
    <source>
        <strain evidence="2">NBRC 108728</strain>
    </source>
</reference>
<dbReference type="Gene3D" id="1.25.40.290">
    <property type="entry name" value="ARM repeat domains"/>
    <property type="match status" value="1"/>
</dbReference>
<evidence type="ECO:0000313" key="2">
    <source>
        <dbReference type="Proteomes" id="UP001321486"/>
    </source>
</evidence>